<dbReference type="SUPFAM" id="SSF47598">
    <property type="entry name" value="Ribbon-helix-helix"/>
    <property type="match status" value="1"/>
</dbReference>
<dbReference type="InterPro" id="IPR010985">
    <property type="entry name" value="Ribbon_hlx_hlx"/>
</dbReference>
<evidence type="ECO:0000313" key="1">
    <source>
        <dbReference type="EMBL" id="QSB16114.1"/>
    </source>
</evidence>
<proteinExistence type="predicted"/>
<dbReference type="RefSeq" id="WP_239678318.1">
    <property type="nucleotide sequence ID" value="NZ_CP070499.1"/>
</dbReference>
<accession>A0A895YE56</accession>
<dbReference type="GO" id="GO:0006355">
    <property type="term" value="P:regulation of DNA-templated transcription"/>
    <property type="evidence" value="ECO:0007669"/>
    <property type="project" value="InterPro"/>
</dbReference>
<sequence length="84" mass="9706">MASLTLNVDEGLLRRARIRALQQGTSVNQLVRQWLEHYLDEDADRQIGESLVETFNQAAANSGPAPWRWSREELYEERLGEHGR</sequence>
<dbReference type="EMBL" id="CP070499">
    <property type="protein sequence ID" value="QSB16114.1"/>
    <property type="molecule type" value="Genomic_DNA"/>
</dbReference>
<organism evidence="1 2">
    <name type="scientific">Natronosporangium hydrolyticum</name>
    <dbReference type="NCBI Taxonomy" id="2811111"/>
    <lineage>
        <taxon>Bacteria</taxon>
        <taxon>Bacillati</taxon>
        <taxon>Actinomycetota</taxon>
        <taxon>Actinomycetes</taxon>
        <taxon>Micromonosporales</taxon>
        <taxon>Micromonosporaceae</taxon>
        <taxon>Natronosporangium</taxon>
    </lineage>
</organism>
<dbReference type="AlphaFoldDB" id="A0A895YE56"/>
<gene>
    <name evidence="1" type="ORF">JQS43_07365</name>
</gene>
<name>A0A895YE56_9ACTN</name>
<keyword evidence="2" id="KW-1185">Reference proteome</keyword>
<dbReference type="KEGG" id="nhy:JQS43_07365"/>
<evidence type="ECO:0000313" key="2">
    <source>
        <dbReference type="Proteomes" id="UP000662857"/>
    </source>
</evidence>
<reference evidence="1" key="1">
    <citation type="submission" date="2021-02" db="EMBL/GenBank/DDBJ databases">
        <title>Natrosporangium hydrolyticum gen. nov., sp. nov, a haloalkaliphilic actinobacterium from a soda solonchak soil.</title>
        <authorList>
            <person name="Sorokin D.Y."/>
            <person name="Khijniak T.V."/>
            <person name="Zakharycheva A.P."/>
            <person name="Boueva O.V."/>
            <person name="Ariskina E.V."/>
            <person name="Hahnke R.L."/>
            <person name="Bunk B."/>
            <person name="Sproer C."/>
            <person name="Schumann P."/>
            <person name="Evtushenko L.I."/>
            <person name="Kublanov I.V."/>
        </authorList>
    </citation>
    <scope>NUCLEOTIDE SEQUENCE</scope>
    <source>
        <strain evidence="1">DSM 106523</strain>
    </source>
</reference>
<dbReference type="Proteomes" id="UP000662857">
    <property type="component" value="Chromosome"/>
</dbReference>
<protein>
    <submittedName>
        <fullName evidence="1">Uncharacterized protein</fullName>
    </submittedName>
</protein>